<dbReference type="EMBL" id="BMJT01000008">
    <property type="protein sequence ID" value="GGG28771.1"/>
    <property type="molecule type" value="Genomic_DNA"/>
</dbReference>
<keyword evidence="11 12" id="KW-0472">Membrane</keyword>
<feature type="transmembrane region" description="Helical" evidence="12">
    <location>
        <begin position="297"/>
        <end position="314"/>
    </location>
</feature>
<dbReference type="GO" id="GO:0009055">
    <property type="term" value="F:electron transfer activity"/>
    <property type="evidence" value="ECO:0007669"/>
    <property type="project" value="InterPro"/>
</dbReference>
<reference evidence="13" key="2">
    <citation type="submission" date="2020-09" db="EMBL/GenBank/DDBJ databases">
        <authorList>
            <person name="Sun Q."/>
            <person name="Zhou Y."/>
        </authorList>
    </citation>
    <scope>NUCLEOTIDE SEQUENCE</scope>
    <source>
        <strain evidence="13">CGMCC 1.15760</strain>
    </source>
</reference>
<feature type="transmembrane region" description="Helical" evidence="12">
    <location>
        <begin position="76"/>
        <end position="97"/>
    </location>
</feature>
<comment type="subcellular location">
    <subcellularLocation>
        <location evidence="1">Cell membrane</location>
        <topology evidence="1">Multi-pass membrane protein</topology>
    </subcellularLocation>
</comment>
<feature type="transmembrane region" description="Helical" evidence="12">
    <location>
        <begin position="233"/>
        <end position="253"/>
    </location>
</feature>
<dbReference type="GO" id="GO:0005886">
    <property type="term" value="C:plasma membrane"/>
    <property type="evidence" value="ECO:0007669"/>
    <property type="project" value="UniProtKB-SubCell"/>
</dbReference>
<comment type="similarity">
    <text evidence="2">Belongs to the cytochrome ubiquinol oxidase subunit 1 family.</text>
</comment>
<dbReference type="Pfam" id="PF01654">
    <property type="entry name" value="Cyt_bd_oxida_I"/>
    <property type="match status" value="1"/>
</dbReference>
<dbReference type="InterPro" id="IPR002585">
    <property type="entry name" value="Cyt-d_ubiquinol_oxidase_su_1"/>
</dbReference>
<feature type="transmembrane region" description="Helical" evidence="12">
    <location>
        <begin position="138"/>
        <end position="160"/>
    </location>
</feature>
<evidence type="ECO:0000256" key="10">
    <source>
        <dbReference type="ARBA" id="ARBA00023004"/>
    </source>
</evidence>
<feature type="transmembrane region" description="Helical" evidence="12">
    <location>
        <begin position="23"/>
        <end position="55"/>
    </location>
</feature>
<keyword evidence="14" id="KW-1185">Reference proteome</keyword>
<evidence type="ECO:0000256" key="4">
    <source>
        <dbReference type="ARBA" id="ARBA00022475"/>
    </source>
</evidence>
<evidence type="ECO:0000256" key="6">
    <source>
        <dbReference type="ARBA" id="ARBA00022692"/>
    </source>
</evidence>
<organism evidence="13 14">
    <name type="scientific">Lysinibacillus alkalisoli</name>
    <dbReference type="NCBI Taxonomy" id="1911548"/>
    <lineage>
        <taxon>Bacteria</taxon>
        <taxon>Bacillati</taxon>
        <taxon>Bacillota</taxon>
        <taxon>Bacilli</taxon>
        <taxon>Bacillales</taxon>
        <taxon>Bacillaceae</taxon>
        <taxon>Lysinibacillus</taxon>
    </lineage>
</organism>
<evidence type="ECO:0000256" key="8">
    <source>
        <dbReference type="ARBA" id="ARBA00022982"/>
    </source>
</evidence>
<keyword evidence="7" id="KW-0479">Metal-binding</keyword>
<evidence type="ECO:0000256" key="2">
    <source>
        <dbReference type="ARBA" id="ARBA00009819"/>
    </source>
</evidence>
<feature type="transmembrane region" description="Helical" evidence="12">
    <location>
        <begin position="265"/>
        <end position="285"/>
    </location>
</feature>
<dbReference type="RefSeq" id="WP_188615322.1">
    <property type="nucleotide sequence ID" value="NZ_BMJT01000008.1"/>
</dbReference>
<keyword evidence="10" id="KW-0408">Iron</keyword>
<keyword evidence="5" id="KW-0349">Heme</keyword>
<evidence type="ECO:0000256" key="9">
    <source>
        <dbReference type="ARBA" id="ARBA00022989"/>
    </source>
</evidence>
<evidence type="ECO:0000313" key="14">
    <source>
        <dbReference type="Proteomes" id="UP000616608"/>
    </source>
</evidence>
<evidence type="ECO:0000256" key="1">
    <source>
        <dbReference type="ARBA" id="ARBA00004651"/>
    </source>
</evidence>
<sequence length="342" mass="39180">MIVASISPDNVLPIPAPIGLLEVLIVITFLLHIIFVNFTISLTAGAVGLETFGIIKKNRKYDNMAKIASYHASIHKSIAVVLGVGPLLMISVIYTQYFYSSTILIGKAWLSVLILLIVAFLMLYVYKFTWERWQHKKGLHLFFGIGAMAILFFVPLIFIVNVVSMLYPEQWATANGFFHSLFHYPQIWQRYLHFMLASIATGGFYFFIFYSFKKRKHVLQEDEVSLKRNGAKVGFWVTVVQLVAGFLLLFSFKPEIRMLYMGEDLLLTTLLILSIMFTLILCALLYKASEQDSGKSFLLALATFVMILGIMGWMRHELRESYLQPYLEDNPRTEHTTQNNNK</sequence>
<reference evidence="13" key="1">
    <citation type="journal article" date="2014" name="Int. J. Syst. Evol. Microbiol.">
        <title>Complete genome sequence of Corynebacterium casei LMG S-19264T (=DSM 44701T), isolated from a smear-ripened cheese.</title>
        <authorList>
            <consortium name="US DOE Joint Genome Institute (JGI-PGF)"/>
            <person name="Walter F."/>
            <person name="Albersmeier A."/>
            <person name="Kalinowski J."/>
            <person name="Ruckert C."/>
        </authorList>
    </citation>
    <scope>NUCLEOTIDE SEQUENCE</scope>
    <source>
        <strain evidence="13">CGMCC 1.15760</strain>
    </source>
</reference>
<protein>
    <recommendedName>
        <fullName evidence="15">Cytochrome c class I</fullName>
    </recommendedName>
</protein>
<evidence type="ECO:0000256" key="12">
    <source>
        <dbReference type="SAM" id="Phobius"/>
    </source>
</evidence>
<dbReference type="GO" id="GO:0070069">
    <property type="term" value="C:cytochrome complex"/>
    <property type="evidence" value="ECO:0007669"/>
    <property type="project" value="InterPro"/>
</dbReference>
<dbReference type="Proteomes" id="UP000616608">
    <property type="component" value="Unassembled WGS sequence"/>
</dbReference>
<feature type="transmembrane region" description="Helical" evidence="12">
    <location>
        <begin position="191"/>
        <end position="212"/>
    </location>
</feature>
<dbReference type="GO" id="GO:0046872">
    <property type="term" value="F:metal ion binding"/>
    <property type="evidence" value="ECO:0007669"/>
    <property type="project" value="UniProtKB-KW"/>
</dbReference>
<evidence type="ECO:0008006" key="15">
    <source>
        <dbReference type="Google" id="ProtNLM"/>
    </source>
</evidence>
<proteinExistence type="inferred from homology"/>
<evidence type="ECO:0000256" key="11">
    <source>
        <dbReference type="ARBA" id="ARBA00023136"/>
    </source>
</evidence>
<keyword evidence="8" id="KW-0249">Electron transport</keyword>
<feature type="transmembrane region" description="Helical" evidence="12">
    <location>
        <begin position="103"/>
        <end position="126"/>
    </location>
</feature>
<accession>A0A917G8V0</accession>
<dbReference type="AlphaFoldDB" id="A0A917G8V0"/>
<keyword evidence="4" id="KW-1003">Cell membrane</keyword>
<name>A0A917G8V0_9BACI</name>
<keyword evidence="9 12" id="KW-1133">Transmembrane helix</keyword>
<evidence type="ECO:0000256" key="5">
    <source>
        <dbReference type="ARBA" id="ARBA00022617"/>
    </source>
</evidence>
<evidence type="ECO:0000256" key="3">
    <source>
        <dbReference type="ARBA" id="ARBA00022448"/>
    </source>
</evidence>
<keyword evidence="6 12" id="KW-0812">Transmembrane</keyword>
<keyword evidence="3" id="KW-0813">Transport</keyword>
<comment type="caution">
    <text evidence="13">The sequence shown here is derived from an EMBL/GenBank/DDBJ whole genome shotgun (WGS) entry which is preliminary data.</text>
</comment>
<evidence type="ECO:0000256" key="7">
    <source>
        <dbReference type="ARBA" id="ARBA00022723"/>
    </source>
</evidence>
<evidence type="ECO:0000313" key="13">
    <source>
        <dbReference type="EMBL" id="GGG28771.1"/>
    </source>
</evidence>
<dbReference type="GO" id="GO:0019646">
    <property type="term" value="P:aerobic electron transport chain"/>
    <property type="evidence" value="ECO:0007669"/>
    <property type="project" value="InterPro"/>
</dbReference>
<gene>
    <name evidence="13" type="ORF">GCM10007425_24200</name>
</gene>